<feature type="transmembrane region" description="Helical" evidence="1">
    <location>
        <begin position="204"/>
        <end position="222"/>
    </location>
</feature>
<evidence type="ECO:0000256" key="1">
    <source>
        <dbReference type="SAM" id="Phobius"/>
    </source>
</evidence>
<feature type="transmembrane region" description="Helical" evidence="1">
    <location>
        <begin position="229"/>
        <end position="250"/>
    </location>
</feature>
<organism evidence="2 3">
    <name type="scientific">Cryomorpha ignava</name>
    <dbReference type="NCBI Taxonomy" id="101383"/>
    <lineage>
        <taxon>Bacteria</taxon>
        <taxon>Pseudomonadati</taxon>
        <taxon>Bacteroidota</taxon>
        <taxon>Flavobacteriia</taxon>
        <taxon>Flavobacteriales</taxon>
        <taxon>Cryomorphaceae</taxon>
        <taxon>Cryomorpha</taxon>
    </lineage>
</organism>
<sequence length="422" mass="47954">MKNTRFLVFFGLLLFSLAVSIKLFHVEATRRAIQEDVIELSKVKYGLFNIDEWKKVVARVVTAKVEELELTDANRSTMRKRINDLLTTVITDLESNFKRENEGSFKGFFKNAGASFLDIFGNMKRNIPEFTSQIMRFIDDPKNREDLREYILEKIDNYADNTFAETDYTLHNEILARHGIGSREETVAVLRTRASLLQAEKQPYSYALYAVLLLLMVVILAFKNIFRWELMVVIATAFLPLVLGILLPMIEIDARIAEMRFQLLGEQVRFSDQVIFYKSKSILEVVELMAEQGKPDLLAVGFLVLAFSVLFPFSKLISSLVYLSRKGSKNNKFLNFMIFKTGKWSMADVMVVAIFMSYIGFSGIVSEQLGQLEGLAKNADILTTNQSSLQTGFFMFAAFVLLSLAISQRIGDLKGAPYSSEP</sequence>
<proteinExistence type="predicted"/>
<dbReference type="RefSeq" id="WP_163283320.1">
    <property type="nucleotide sequence ID" value="NZ_JAAGVY010000004.1"/>
</dbReference>
<accession>A0A7K3WP06</accession>
<keyword evidence="3" id="KW-1185">Reference proteome</keyword>
<dbReference type="InterPro" id="IPR007498">
    <property type="entry name" value="PqiA-like"/>
</dbReference>
<feature type="transmembrane region" description="Helical" evidence="1">
    <location>
        <begin position="344"/>
        <end position="366"/>
    </location>
</feature>
<comment type="caution">
    <text evidence="2">The sequence shown here is derived from an EMBL/GenBank/DDBJ whole genome shotgun (WGS) entry which is preliminary data.</text>
</comment>
<dbReference type="AlphaFoldDB" id="A0A7K3WP06"/>
<name>A0A7K3WP06_9FLAO</name>
<keyword evidence="1" id="KW-1133">Transmembrane helix</keyword>
<feature type="transmembrane region" description="Helical" evidence="1">
    <location>
        <begin position="297"/>
        <end position="323"/>
    </location>
</feature>
<reference evidence="2 3" key="1">
    <citation type="submission" date="2020-02" db="EMBL/GenBank/DDBJ databases">
        <title>Out from the shadows clarifying the taxonomy of the family Cryomorphaceae and related taxa by utilizing the GTDB taxonomic framework.</title>
        <authorList>
            <person name="Bowman J.P."/>
        </authorList>
    </citation>
    <scope>NUCLEOTIDE SEQUENCE [LARGE SCALE GENOMIC DNA]</scope>
    <source>
        <strain evidence="2 3">QSSC 1-22</strain>
    </source>
</reference>
<keyword evidence="1" id="KW-0812">Transmembrane</keyword>
<dbReference type="EMBL" id="JAAGVY010000004">
    <property type="protein sequence ID" value="NEN22592.1"/>
    <property type="molecule type" value="Genomic_DNA"/>
</dbReference>
<dbReference type="Proteomes" id="UP000486602">
    <property type="component" value="Unassembled WGS sequence"/>
</dbReference>
<dbReference type="Pfam" id="PF04403">
    <property type="entry name" value="PqiA"/>
    <property type="match status" value="1"/>
</dbReference>
<gene>
    <name evidence="2" type="ORF">G3O08_03620</name>
</gene>
<feature type="transmembrane region" description="Helical" evidence="1">
    <location>
        <begin position="386"/>
        <end position="406"/>
    </location>
</feature>
<evidence type="ECO:0000313" key="3">
    <source>
        <dbReference type="Proteomes" id="UP000486602"/>
    </source>
</evidence>
<protein>
    <submittedName>
        <fullName evidence="2">Paraquat-inducible protein A</fullName>
    </submittedName>
</protein>
<evidence type="ECO:0000313" key="2">
    <source>
        <dbReference type="EMBL" id="NEN22592.1"/>
    </source>
</evidence>
<keyword evidence="1" id="KW-0472">Membrane</keyword>